<dbReference type="RefSeq" id="WP_050460454.1">
    <property type="nucleotide sequence ID" value="NZ_CP011950.1"/>
</dbReference>
<gene>
    <name evidence="6" type="ORF">ABY42_18635</name>
</gene>
<comment type="similarity">
    <text evidence="1">Belongs to the NAD(P)-dependent epimerase/dehydratase family.</text>
</comment>
<dbReference type="AlphaFoldDB" id="A0A0K1IZW0"/>
<evidence type="ECO:0000259" key="5">
    <source>
        <dbReference type="Pfam" id="PF01370"/>
    </source>
</evidence>
<dbReference type="InterPro" id="IPR036291">
    <property type="entry name" value="NAD(P)-bd_dom_sf"/>
</dbReference>
<evidence type="ECO:0000256" key="2">
    <source>
        <dbReference type="ARBA" id="ARBA00023002"/>
    </source>
</evidence>
<evidence type="ECO:0000313" key="6">
    <source>
        <dbReference type="EMBL" id="AKU09835.1"/>
    </source>
</evidence>
<dbReference type="Pfam" id="PF01370">
    <property type="entry name" value="Epimerase"/>
    <property type="match status" value="1"/>
</dbReference>
<dbReference type="GeneID" id="25248011"/>
<sequence>MDVLVTGAYGRCGTAIIDELSEDSHYDFTCLNRSDRPADHQYGEYDTVVADVSDYEAIRPAFTGKDAVVHLAGFPSVASTYEDVDEPNLRGVNNVLTAAREAEVESVVFASSNHVVGMVERENAPEIYYPGHGVWITPNDSPRPDSYYGASKAFGETLGRFFVENFGFPRQFYSLRICSVRWEEYDHPFGDAERGVENGDFERGTEAYDEKVARMKAMWHSRRDFAHQVDCCLSDEDVTFGIYNGVSNNSRRWFSLERSKKELGYDPNDDGDEWPETFEETSLE</sequence>
<geneLocation type="plasmid" evidence="6 7">
    <name>pHG3</name>
</geneLocation>
<protein>
    <submittedName>
        <fullName evidence="6">Epimerase</fullName>
    </submittedName>
</protein>
<dbReference type="CDD" id="cd08946">
    <property type="entry name" value="SDR_e"/>
    <property type="match status" value="1"/>
</dbReference>
<dbReference type="PATRIC" id="fig|35746.4.peg.4095"/>
<reference evidence="7" key="1">
    <citation type="journal article" date="2015" name="J. Biotechnol.">
        <title>Complete genome sequence of Haloferax gibbonsii strain ARA6, a potential producer of polyhydroxyalkanoates and halocins isolated from Araruama, Rio de Janeiro, Brasil.</title>
        <authorList>
            <person name="Pinto L.H."/>
            <person name="D'Alincourt Carvalho-Assef A.P."/>
            <person name="Vieira R.P."/>
            <person name="Clementino M.M."/>
            <person name="Albano R.M."/>
        </authorList>
    </citation>
    <scope>NUCLEOTIDE SEQUENCE [LARGE SCALE GENOMIC DNA]</scope>
    <source>
        <strain evidence="7">ARA6</strain>
        <plasmid evidence="7">Plasmid pHG3</plasmid>
    </source>
</reference>
<dbReference type="Proteomes" id="UP000066124">
    <property type="component" value="Plasmid pHG3"/>
</dbReference>
<dbReference type="InterPro" id="IPR001509">
    <property type="entry name" value="Epimerase_deHydtase"/>
</dbReference>
<accession>A0A0K1IZW0</accession>
<keyword evidence="3" id="KW-0520">NAD</keyword>
<feature type="region of interest" description="Disordered" evidence="4">
    <location>
        <begin position="262"/>
        <end position="284"/>
    </location>
</feature>
<evidence type="ECO:0000256" key="4">
    <source>
        <dbReference type="SAM" id="MobiDB-lite"/>
    </source>
</evidence>
<evidence type="ECO:0000313" key="7">
    <source>
        <dbReference type="Proteomes" id="UP000066124"/>
    </source>
</evidence>
<proteinExistence type="inferred from homology"/>
<organism evidence="6 7">
    <name type="scientific">Haloferax gibbonsii</name>
    <dbReference type="NCBI Taxonomy" id="35746"/>
    <lineage>
        <taxon>Archaea</taxon>
        <taxon>Methanobacteriati</taxon>
        <taxon>Methanobacteriota</taxon>
        <taxon>Stenosarchaea group</taxon>
        <taxon>Halobacteria</taxon>
        <taxon>Halobacteriales</taxon>
        <taxon>Haloferacaceae</taxon>
        <taxon>Haloferax</taxon>
    </lineage>
</organism>
<feature type="compositionally biased region" description="Acidic residues" evidence="4">
    <location>
        <begin position="267"/>
        <end position="284"/>
    </location>
</feature>
<dbReference type="KEGG" id="hgi:ABY42_18635"/>
<dbReference type="PANTHER" id="PTHR43103">
    <property type="entry name" value="NUCLEOSIDE-DIPHOSPHATE-SUGAR EPIMERASE"/>
    <property type="match status" value="1"/>
</dbReference>
<dbReference type="EMBL" id="CP011950">
    <property type="protein sequence ID" value="AKU09835.1"/>
    <property type="molecule type" value="Genomic_DNA"/>
</dbReference>
<keyword evidence="2" id="KW-0560">Oxidoreductase</keyword>
<evidence type="ECO:0000256" key="3">
    <source>
        <dbReference type="ARBA" id="ARBA00023027"/>
    </source>
</evidence>
<dbReference type="Gene3D" id="3.40.50.720">
    <property type="entry name" value="NAD(P)-binding Rossmann-like Domain"/>
    <property type="match status" value="1"/>
</dbReference>
<dbReference type="GO" id="GO:0016491">
    <property type="term" value="F:oxidoreductase activity"/>
    <property type="evidence" value="ECO:0007669"/>
    <property type="project" value="UniProtKB-KW"/>
</dbReference>
<keyword evidence="6" id="KW-0614">Plasmid</keyword>
<dbReference type="SUPFAM" id="SSF51735">
    <property type="entry name" value="NAD(P)-binding Rossmann-fold domains"/>
    <property type="match status" value="1"/>
</dbReference>
<feature type="domain" description="NAD-dependent epimerase/dehydratase" evidence="5">
    <location>
        <begin position="3"/>
        <end position="179"/>
    </location>
</feature>
<dbReference type="PANTHER" id="PTHR43103:SF5">
    <property type="entry name" value="4-EPIMERASE, PUTATIVE (AFU_ORTHOLOGUE AFUA_7G00360)-RELATED"/>
    <property type="match status" value="1"/>
</dbReference>
<evidence type="ECO:0000256" key="1">
    <source>
        <dbReference type="ARBA" id="ARBA00007637"/>
    </source>
</evidence>
<name>A0A0K1IZW0_HALGI</name>